<dbReference type="PANTHER" id="PTHR10527">
    <property type="entry name" value="IMPORTIN BETA"/>
    <property type="match status" value="1"/>
</dbReference>
<protein>
    <submittedName>
        <fullName evidence="7">Oidioi.mRNA.OKI2018_I69.XSR.g13398.t1.cds</fullName>
    </submittedName>
</protein>
<dbReference type="SMART" id="SM00913">
    <property type="entry name" value="IBN_N"/>
    <property type="match status" value="1"/>
</dbReference>
<keyword evidence="3" id="KW-0963">Cytoplasm</keyword>
<evidence type="ECO:0000256" key="2">
    <source>
        <dbReference type="ARBA" id="ARBA00022448"/>
    </source>
</evidence>
<dbReference type="InterPro" id="IPR001494">
    <property type="entry name" value="Importin-beta_N"/>
</dbReference>
<organism evidence="7 8">
    <name type="scientific">Oikopleura dioica</name>
    <name type="common">Tunicate</name>
    <dbReference type="NCBI Taxonomy" id="34765"/>
    <lineage>
        <taxon>Eukaryota</taxon>
        <taxon>Metazoa</taxon>
        <taxon>Chordata</taxon>
        <taxon>Tunicata</taxon>
        <taxon>Appendicularia</taxon>
        <taxon>Copelata</taxon>
        <taxon>Oikopleuridae</taxon>
        <taxon>Oikopleura</taxon>
    </lineage>
</organism>
<evidence type="ECO:0000256" key="1">
    <source>
        <dbReference type="ARBA" id="ARBA00004496"/>
    </source>
</evidence>
<keyword evidence="2" id="KW-0813">Transport</keyword>
<dbReference type="InterPro" id="IPR016024">
    <property type="entry name" value="ARM-type_fold"/>
</dbReference>
<evidence type="ECO:0000256" key="3">
    <source>
        <dbReference type="ARBA" id="ARBA00022490"/>
    </source>
</evidence>
<dbReference type="Gene3D" id="1.25.10.10">
    <property type="entry name" value="Leucine-rich Repeat Variant"/>
    <property type="match status" value="1"/>
</dbReference>
<comment type="subcellular location">
    <subcellularLocation>
        <location evidence="1">Cytoplasm</location>
    </subcellularLocation>
</comment>
<keyword evidence="4" id="KW-0677">Repeat</keyword>
<feature type="domain" description="Importin N-terminal" evidence="6">
    <location>
        <begin position="37"/>
        <end position="113"/>
    </location>
</feature>
<accession>A0ABN7SBE8</accession>
<reference evidence="7 8" key="1">
    <citation type="submission" date="2021-04" db="EMBL/GenBank/DDBJ databases">
        <authorList>
            <person name="Bliznina A."/>
        </authorList>
    </citation>
    <scope>NUCLEOTIDE SEQUENCE [LARGE SCALE GENOMIC DNA]</scope>
</reference>
<dbReference type="SUPFAM" id="SSF48371">
    <property type="entry name" value="ARM repeat"/>
    <property type="match status" value="1"/>
</dbReference>
<evidence type="ECO:0000259" key="6">
    <source>
        <dbReference type="PROSITE" id="PS50166"/>
    </source>
</evidence>
<dbReference type="InterPro" id="IPR011989">
    <property type="entry name" value="ARM-like"/>
</dbReference>
<proteinExistence type="predicted"/>
<dbReference type="EMBL" id="OU015569">
    <property type="protein sequence ID" value="CAG5094261.1"/>
    <property type="molecule type" value="Genomic_DNA"/>
</dbReference>
<evidence type="ECO:0000313" key="7">
    <source>
        <dbReference type="EMBL" id="CAG5094261.1"/>
    </source>
</evidence>
<evidence type="ECO:0000256" key="4">
    <source>
        <dbReference type="ARBA" id="ARBA00022737"/>
    </source>
</evidence>
<keyword evidence="8" id="KW-1185">Reference proteome</keyword>
<name>A0ABN7SBE8_OIKDI</name>
<dbReference type="Proteomes" id="UP001158576">
    <property type="component" value="Chromosome XSR"/>
</dbReference>
<dbReference type="PROSITE" id="PS50166">
    <property type="entry name" value="IMPORTIN_B_NT"/>
    <property type="match status" value="1"/>
</dbReference>
<gene>
    <name evidence="7" type="ORF">OKIOD_LOCUS4956</name>
</gene>
<dbReference type="InterPro" id="IPR040122">
    <property type="entry name" value="Importin_beta"/>
</dbReference>
<keyword evidence="5" id="KW-0653">Protein transport</keyword>
<evidence type="ECO:0000256" key="5">
    <source>
        <dbReference type="ARBA" id="ARBA00022927"/>
    </source>
</evidence>
<sequence>MNGPADGSWTPNDNDLRAILDLLHNSQSSDNEVHRQVQQRLQELNNYPDFHNYLAIILSASLDPLRTESETTRSLAGLILKNNIRQYFNVMNPQVMMQRLHFIKSEVIKAVSDPSQLIRATGSIVVTTLASKVGLQYWPELFPCLHQMLDTGRDECIDGAFSTFVKLCEDCQDQLDQEEMEPVLNNLIETFLRYCGFQNAKIRSQSVNCINHFIHSRSGIVSKHIDDFLRALFKLAEDDSPDVRRYVCRGLVMIQEFHFEKLQPSMDDLVRYMLKQTQAGLGNLSQKLRNLSQGFGSVSSSFRSLTQVFTQVAELKKKDEDEKVALEACEFWMALAEQQECIQVLGPFLNHLIPVLINGMRYSETDVMALRGDEVRYKY</sequence>
<evidence type="ECO:0000313" key="8">
    <source>
        <dbReference type="Proteomes" id="UP001158576"/>
    </source>
</evidence>
<dbReference type="Pfam" id="PF03810">
    <property type="entry name" value="IBN_N"/>
    <property type="match status" value="1"/>
</dbReference>